<proteinExistence type="predicted"/>
<protein>
    <submittedName>
        <fullName evidence="1">Uncharacterized protein</fullName>
    </submittedName>
</protein>
<name>A0AAN7WH71_9PEZI</name>
<comment type="caution">
    <text evidence="1">The sequence shown here is derived from an EMBL/GenBank/DDBJ whole genome shotgun (WGS) entry which is preliminary data.</text>
</comment>
<reference evidence="1" key="1">
    <citation type="submission" date="2023-08" db="EMBL/GenBank/DDBJ databases">
        <title>Black Yeasts Isolated from many extreme environments.</title>
        <authorList>
            <person name="Coleine C."/>
            <person name="Stajich J.E."/>
            <person name="Selbmann L."/>
        </authorList>
    </citation>
    <scope>NUCLEOTIDE SEQUENCE</scope>
    <source>
        <strain evidence="1">CCFEE 5810</strain>
    </source>
</reference>
<dbReference type="EMBL" id="JAVRQU010000003">
    <property type="protein sequence ID" value="KAK5705362.1"/>
    <property type="molecule type" value="Genomic_DNA"/>
</dbReference>
<evidence type="ECO:0000313" key="2">
    <source>
        <dbReference type="Proteomes" id="UP001310594"/>
    </source>
</evidence>
<sequence>MLDRQDDLALFAYLALKHKDSMFMDERKVYDAVVAIAAGPWFGEPGEFAVAEVEVQKACQEAVQDACAKK</sequence>
<accession>A0AAN7WH71</accession>
<dbReference type="Proteomes" id="UP001310594">
    <property type="component" value="Unassembled WGS sequence"/>
</dbReference>
<gene>
    <name evidence="1" type="ORF">LTR97_002480</name>
</gene>
<evidence type="ECO:0000313" key="1">
    <source>
        <dbReference type="EMBL" id="KAK5705362.1"/>
    </source>
</evidence>
<organism evidence="1 2">
    <name type="scientific">Elasticomyces elasticus</name>
    <dbReference type="NCBI Taxonomy" id="574655"/>
    <lineage>
        <taxon>Eukaryota</taxon>
        <taxon>Fungi</taxon>
        <taxon>Dikarya</taxon>
        <taxon>Ascomycota</taxon>
        <taxon>Pezizomycotina</taxon>
        <taxon>Dothideomycetes</taxon>
        <taxon>Dothideomycetidae</taxon>
        <taxon>Mycosphaerellales</taxon>
        <taxon>Teratosphaeriaceae</taxon>
        <taxon>Elasticomyces</taxon>
    </lineage>
</organism>
<dbReference type="AlphaFoldDB" id="A0AAN7WH71"/>